<feature type="compositionally biased region" description="Basic and acidic residues" evidence="1">
    <location>
        <begin position="34"/>
        <end position="46"/>
    </location>
</feature>
<evidence type="ECO:0000256" key="1">
    <source>
        <dbReference type="SAM" id="MobiDB-lite"/>
    </source>
</evidence>
<organism evidence="2 3">
    <name type="scientific">Actinacidiphila cocklensis</name>
    <dbReference type="NCBI Taxonomy" id="887465"/>
    <lineage>
        <taxon>Bacteria</taxon>
        <taxon>Bacillati</taxon>
        <taxon>Actinomycetota</taxon>
        <taxon>Actinomycetes</taxon>
        <taxon>Kitasatosporales</taxon>
        <taxon>Streptomycetaceae</taxon>
        <taxon>Actinacidiphila</taxon>
    </lineage>
</organism>
<keyword evidence="3" id="KW-1185">Reference proteome</keyword>
<protein>
    <submittedName>
        <fullName evidence="2">Uncharacterized protein</fullName>
    </submittedName>
</protein>
<feature type="region of interest" description="Disordered" evidence="1">
    <location>
        <begin position="17"/>
        <end position="116"/>
    </location>
</feature>
<evidence type="ECO:0000313" key="3">
    <source>
        <dbReference type="Proteomes" id="UP001152519"/>
    </source>
</evidence>
<comment type="caution">
    <text evidence="2">The sequence shown here is derived from an EMBL/GenBank/DDBJ whole genome shotgun (WGS) entry which is preliminary data.</text>
</comment>
<reference evidence="2" key="1">
    <citation type="submission" date="2021-05" db="EMBL/GenBank/DDBJ databases">
        <authorList>
            <person name="Arsene-Ploetze F."/>
        </authorList>
    </citation>
    <scope>NUCLEOTIDE SEQUENCE</scope>
    <source>
        <strain evidence="2">DSM 42138</strain>
    </source>
</reference>
<accession>A0A9W4DIY9</accession>
<gene>
    <name evidence="2" type="ORF">SCOCK_160033</name>
</gene>
<dbReference type="AlphaFoldDB" id="A0A9W4DIY9"/>
<proteinExistence type="predicted"/>
<dbReference type="EMBL" id="CAJSLV010000044">
    <property type="protein sequence ID" value="CAG6392251.1"/>
    <property type="molecule type" value="Genomic_DNA"/>
</dbReference>
<evidence type="ECO:0000313" key="2">
    <source>
        <dbReference type="EMBL" id="CAG6392251.1"/>
    </source>
</evidence>
<name>A0A9W4DIY9_9ACTN</name>
<feature type="compositionally biased region" description="Gly residues" evidence="1">
    <location>
        <begin position="89"/>
        <end position="100"/>
    </location>
</feature>
<sequence length="116" mass="11297">MPRKGLAIRGGAYEVDAVGGDRRRGGQRQPGRRAGAEAEPLARDDGQGPAVVRGGAGRGRPQAADHGGVAAAELEGVRRRGAVRAAGRRTGGSVGGGPSAGPGHPPGPGRGAGGGR</sequence>
<feature type="compositionally biased region" description="Low complexity" evidence="1">
    <location>
        <begin position="47"/>
        <end position="64"/>
    </location>
</feature>
<dbReference type="Proteomes" id="UP001152519">
    <property type="component" value="Unassembled WGS sequence"/>
</dbReference>